<evidence type="ECO:0000313" key="15">
    <source>
        <dbReference type="Proteomes" id="UP000005824"/>
    </source>
</evidence>
<dbReference type="EC" id="2.7.4.9" evidence="2 12"/>
<evidence type="ECO:0000259" key="13">
    <source>
        <dbReference type="Pfam" id="PF02223"/>
    </source>
</evidence>
<evidence type="ECO:0000256" key="6">
    <source>
        <dbReference type="ARBA" id="ARBA00022741"/>
    </source>
</evidence>
<keyword evidence="6 12" id="KW-0547">Nucleotide-binding</keyword>
<dbReference type="EMBL" id="ABVL01000031">
    <property type="protein sequence ID" value="EDY16502.1"/>
    <property type="molecule type" value="Genomic_DNA"/>
</dbReference>
<dbReference type="GO" id="GO:0006235">
    <property type="term" value="P:dTTP biosynthetic process"/>
    <property type="evidence" value="ECO:0007669"/>
    <property type="project" value="UniProtKB-UniRule"/>
</dbReference>
<dbReference type="SUPFAM" id="SSF52540">
    <property type="entry name" value="P-loop containing nucleoside triphosphate hydrolases"/>
    <property type="match status" value="1"/>
</dbReference>
<dbReference type="InterPro" id="IPR018094">
    <property type="entry name" value="Thymidylate_kinase"/>
</dbReference>
<accession>B4DAI4</accession>
<dbReference type="PANTHER" id="PTHR10344">
    <property type="entry name" value="THYMIDYLATE KINASE"/>
    <property type="match status" value="1"/>
</dbReference>
<comment type="caution">
    <text evidence="14">The sequence shown here is derived from an EMBL/GenBank/DDBJ whole genome shotgun (WGS) entry which is preliminary data.</text>
</comment>
<comment type="catalytic activity">
    <reaction evidence="10 12">
        <text>dTMP + ATP = dTDP + ADP</text>
        <dbReference type="Rhea" id="RHEA:13517"/>
        <dbReference type="ChEBI" id="CHEBI:30616"/>
        <dbReference type="ChEBI" id="CHEBI:58369"/>
        <dbReference type="ChEBI" id="CHEBI:63528"/>
        <dbReference type="ChEBI" id="CHEBI:456216"/>
        <dbReference type="EC" id="2.7.4.9"/>
    </reaction>
</comment>
<dbReference type="InterPro" id="IPR027417">
    <property type="entry name" value="P-loop_NTPase"/>
</dbReference>
<dbReference type="PANTHER" id="PTHR10344:SF4">
    <property type="entry name" value="UMP-CMP KINASE 2, MITOCHONDRIAL"/>
    <property type="match status" value="1"/>
</dbReference>
<dbReference type="InterPro" id="IPR039430">
    <property type="entry name" value="Thymidylate_kin-like_dom"/>
</dbReference>
<comment type="similarity">
    <text evidence="1 12">Belongs to the thymidylate kinase family.</text>
</comment>
<dbReference type="AlphaFoldDB" id="B4DAI4"/>
<feature type="binding site" evidence="12">
    <location>
        <begin position="11"/>
        <end position="18"/>
    </location>
    <ligand>
        <name>ATP</name>
        <dbReference type="ChEBI" id="CHEBI:30616"/>
    </ligand>
</feature>
<keyword evidence="7 12" id="KW-0418">Kinase</keyword>
<dbReference type="GO" id="GO:0004798">
    <property type="term" value="F:dTMP kinase activity"/>
    <property type="evidence" value="ECO:0007669"/>
    <property type="project" value="UniProtKB-UniRule"/>
</dbReference>
<keyword evidence="5 12" id="KW-0545">Nucleotide biosynthesis</keyword>
<dbReference type="FunFam" id="3.40.50.300:FF:000225">
    <property type="entry name" value="Thymidylate kinase"/>
    <property type="match status" value="1"/>
</dbReference>
<evidence type="ECO:0000256" key="4">
    <source>
        <dbReference type="ARBA" id="ARBA00022679"/>
    </source>
</evidence>
<evidence type="ECO:0000256" key="9">
    <source>
        <dbReference type="ARBA" id="ARBA00029962"/>
    </source>
</evidence>
<reference evidence="14 15" key="1">
    <citation type="journal article" date="2011" name="J. Bacteriol.">
        <title>Genome sequence of Chthoniobacter flavus Ellin428, an aerobic heterotrophic soil bacterium.</title>
        <authorList>
            <person name="Kant R."/>
            <person name="van Passel M.W."/>
            <person name="Palva A."/>
            <person name="Lucas S."/>
            <person name="Lapidus A."/>
            <person name="Glavina Del Rio T."/>
            <person name="Dalin E."/>
            <person name="Tice H."/>
            <person name="Bruce D."/>
            <person name="Goodwin L."/>
            <person name="Pitluck S."/>
            <person name="Larimer F.W."/>
            <person name="Land M.L."/>
            <person name="Hauser L."/>
            <person name="Sangwan P."/>
            <person name="de Vos W.M."/>
            <person name="Janssen P.H."/>
            <person name="Smidt H."/>
        </authorList>
    </citation>
    <scope>NUCLEOTIDE SEQUENCE [LARGE SCALE GENOMIC DNA]</scope>
    <source>
        <strain evidence="14 15">Ellin428</strain>
    </source>
</reference>
<dbReference type="GO" id="GO:0006227">
    <property type="term" value="P:dUDP biosynthetic process"/>
    <property type="evidence" value="ECO:0007669"/>
    <property type="project" value="TreeGrafter"/>
</dbReference>
<keyword evidence="15" id="KW-1185">Reference proteome</keyword>
<dbReference type="NCBIfam" id="TIGR00041">
    <property type="entry name" value="DTMP_kinase"/>
    <property type="match status" value="1"/>
</dbReference>
<dbReference type="HAMAP" id="MF_00165">
    <property type="entry name" value="Thymidylate_kinase"/>
    <property type="match status" value="1"/>
</dbReference>
<feature type="domain" description="Thymidylate kinase-like" evidence="13">
    <location>
        <begin position="9"/>
        <end position="203"/>
    </location>
</feature>
<keyword evidence="8 12" id="KW-0067">ATP-binding</keyword>
<dbReference type="eggNOG" id="COG0125">
    <property type="taxonomic scope" value="Bacteria"/>
</dbReference>
<evidence type="ECO:0000256" key="2">
    <source>
        <dbReference type="ARBA" id="ARBA00012980"/>
    </source>
</evidence>
<evidence type="ECO:0000256" key="5">
    <source>
        <dbReference type="ARBA" id="ARBA00022727"/>
    </source>
</evidence>
<gene>
    <name evidence="12" type="primary">tmk</name>
    <name evidence="14" type="ORF">CfE428DRAFT_5925</name>
</gene>
<evidence type="ECO:0000256" key="1">
    <source>
        <dbReference type="ARBA" id="ARBA00009776"/>
    </source>
</evidence>
<keyword evidence="4 12" id="KW-0808">Transferase</keyword>
<evidence type="ECO:0000256" key="11">
    <source>
        <dbReference type="ARBA" id="ARBA00057735"/>
    </source>
</evidence>
<evidence type="ECO:0000256" key="7">
    <source>
        <dbReference type="ARBA" id="ARBA00022777"/>
    </source>
</evidence>
<dbReference type="GO" id="GO:0006233">
    <property type="term" value="P:dTDP biosynthetic process"/>
    <property type="evidence" value="ECO:0007669"/>
    <property type="project" value="InterPro"/>
</dbReference>
<dbReference type="STRING" id="497964.CfE428DRAFT_5925"/>
<organism evidence="14 15">
    <name type="scientific">Chthoniobacter flavus Ellin428</name>
    <dbReference type="NCBI Taxonomy" id="497964"/>
    <lineage>
        <taxon>Bacteria</taxon>
        <taxon>Pseudomonadati</taxon>
        <taxon>Verrucomicrobiota</taxon>
        <taxon>Spartobacteria</taxon>
        <taxon>Chthoniobacterales</taxon>
        <taxon>Chthoniobacteraceae</taxon>
        <taxon>Chthoniobacter</taxon>
    </lineage>
</organism>
<dbReference type="Proteomes" id="UP000005824">
    <property type="component" value="Unassembled WGS sequence"/>
</dbReference>
<proteinExistence type="inferred from homology"/>
<dbReference type="Gene3D" id="3.40.50.300">
    <property type="entry name" value="P-loop containing nucleotide triphosphate hydrolases"/>
    <property type="match status" value="1"/>
</dbReference>
<dbReference type="GO" id="GO:0005829">
    <property type="term" value="C:cytosol"/>
    <property type="evidence" value="ECO:0007669"/>
    <property type="project" value="TreeGrafter"/>
</dbReference>
<dbReference type="InParanoid" id="B4DAI4"/>
<dbReference type="CDD" id="cd01672">
    <property type="entry name" value="TMPK"/>
    <property type="match status" value="1"/>
</dbReference>
<name>B4DAI4_9BACT</name>
<evidence type="ECO:0000256" key="8">
    <source>
        <dbReference type="ARBA" id="ARBA00022840"/>
    </source>
</evidence>
<dbReference type="RefSeq" id="WP_006983245.1">
    <property type="nucleotide sequence ID" value="NZ_ABVL01000031.1"/>
</dbReference>
<evidence type="ECO:0000256" key="10">
    <source>
        <dbReference type="ARBA" id="ARBA00048743"/>
    </source>
</evidence>
<dbReference type="FunCoup" id="B4DAI4">
    <property type="interactions" value="484"/>
</dbReference>
<evidence type="ECO:0000313" key="14">
    <source>
        <dbReference type="EMBL" id="EDY16502.1"/>
    </source>
</evidence>
<protein>
    <recommendedName>
        <fullName evidence="3 12">Thymidylate kinase</fullName>
        <ecNumber evidence="2 12">2.7.4.9</ecNumber>
    </recommendedName>
    <alternativeName>
        <fullName evidence="9 12">dTMP kinase</fullName>
    </alternativeName>
</protein>
<dbReference type="GO" id="GO:0005524">
    <property type="term" value="F:ATP binding"/>
    <property type="evidence" value="ECO:0007669"/>
    <property type="project" value="UniProtKB-UniRule"/>
</dbReference>
<dbReference type="Pfam" id="PF02223">
    <property type="entry name" value="Thymidylate_kin"/>
    <property type="match status" value="1"/>
</dbReference>
<evidence type="ECO:0000256" key="12">
    <source>
        <dbReference type="HAMAP-Rule" id="MF_00165"/>
    </source>
</evidence>
<sequence length="218" mass="23753">MPRGIFVSFEGSEGCGKSTQIRLLADRLKALGHQVILTREPGGTEIGEQLRHLLQFSKAGHAMASETELLLFAASRAQLVREVIAPALEAGAIVLADRFLDSTTVYQGVARKLDPAEVAAINRFAVGDTLPDITFVFDLDLAIARERMRHRPAPAGAPDRMESQPAAFFEAVRAGYLALARENTTRVRLLDAAGTVEDLSNRIWQELAPRLSPLPVTK</sequence>
<comment type="function">
    <text evidence="11 12">Phosphorylation of dTMP to form dTDP in both de novo and salvage pathways of dTTP synthesis.</text>
</comment>
<evidence type="ECO:0000256" key="3">
    <source>
        <dbReference type="ARBA" id="ARBA00017144"/>
    </source>
</evidence>